<reference evidence="7 8" key="1">
    <citation type="journal article" date="2013" name="Genome Announc.">
        <title>Draft Genome Sequence of the Hydrogen- and Ethanol-Producing Bacterium Clostridium intestinale Strain URNW.</title>
        <authorList>
            <person name="Lal S."/>
            <person name="Ramachandran U."/>
            <person name="Zhang X."/>
            <person name="Sparling R."/>
            <person name="Levin D.B."/>
        </authorList>
    </citation>
    <scope>NUCLEOTIDE SEQUENCE [LARGE SCALE GENOMIC DNA]</scope>
    <source>
        <strain evidence="7 8">URNW</strain>
    </source>
</reference>
<dbReference type="GO" id="GO:0016020">
    <property type="term" value="C:membrane"/>
    <property type="evidence" value="ECO:0007669"/>
    <property type="project" value="UniProtKB-SubCell"/>
</dbReference>
<evidence type="ECO:0000256" key="5">
    <source>
        <dbReference type="ARBA" id="ARBA00023136"/>
    </source>
</evidence>
<gene>
    <name evidence="7" type="ORF">CINTURNW_2794</name>
</gene>
<dbReference type="AlphaFoldDB" id="U2NKV9"/>
<dbReference type="HOGENOM" id="CLU_064299_0_0_9"/>
<proteinExistence type="predicted"/>
<feature type="transmembrane region" description="Helical" evidence="6">
    <location>
        <begin position="204"/>
        <end position="225"/>
    </location>
</feature>
<evidence type="ECO:0000256" key="6">
    <source>
        <dbReference type="SAM" id="Phobius"/>
    </source>
</evidence>
<feature type="transmembrane region" description="Helical" evidence="6">
    <location>
        <begin position="7"/>
        <end position="27"/>
    </location>
</feature>
<keyword evidence="5 6" id="KW-0472">Membrane</keyword>
<dbReference type="PATRIC" id="fig|1294142.3.peg.2901"/>
<dbReference type="Pfam" id="PF01098">
    <property type="entry name" value="FTSW_RODA_SPOVE"/>
    <property type="match status" value="1"/>
</dbReference>
<feature type="transmembrane region" description="Helical" evidence="6">
    <location>
        <begin position="33"/>
        <end position="52"/>
    </location>
</feature>
<feature type="transmembrane region" description="Helical" evidence="6">
    <location>
        <begin position="237"/>
        <end position="259"/>
    </location>
</feature>
<evidence type="ECO:0000256" key="4">
    <source>
        <dbReference type="ARBA" id="ARBA00022989"/>
    </source>
</evidence>
<feature type="transmembrane region" description="Helical" evidence="6">
    <location>
        <begin position="64"/>
        <end position="85"/>
    </location>
</feature>
<comment type="caution">
    <text evidence="7">The sequence shown here is derived from an EMBL/GenBank/DDBJ whole genome shotgun (WGS) entry which is preliminary data.</text>
</comment>
<keyword evidence="8" id="KW-1185">Reference proteome</keyword>
<dbReference type="STRING" id="1294142.CINTURNW_2794"/>
<evidence type="ECO:0000313" key="8">
    <source>
        <dbReference type="Proteomes" id="UP000016721"/>
    </source>
</evidence>
<sequence>MKLKLVNFIPLIISIPSVTIGVIAMYYNKIPPYIWAQNILFLVIAGLISTFVTSIKLNNKKNSFYGIYILISLLFIILTFVNPGIDGVHRWLSIGIIKFNVSMIVLPILIIELWKLSQVKSLCFTIVVTIVISILLLIQPDASELTAFAIPMMVMLYAKTDKKVLRSFIVGILSILIIISWVFLDNLPPVSYVEGILSLLANMGLIWLILGVLSLIILPMPFILFPPKHLKLPSTCLGLYFMIVLISTLFGNFPVPLMGYGISPIIGYFISITWYVNSSSIALKLNIRKNT</sequence>
<feature type="transmembrane region" description="Helical" evidence="6">
    <location>
        <begin position="265"/>
        <end position="285"/>
    </location>
</feature>
<dbReference type="OrthoDB" id="5520726at2"/>
<dbReference type="RefSeq" id="WP_021802775.1">
    <property type="nucleotide sequence ID" value="NZ_KI273145.1"/>
</dbReference>
<evidence type="ECO:0008006" key="9">
    <source>
        <dbReference type="Google" id="ProtNLM"/>
    </source>
</evidence>
<keyword evidence="4 6" id="KW-1133">Transmembrane helix</keyword>
<organism evidence="7 8">
    <name type="scientific">Clostridium intestinale URNW</name>
    <dbReference type="NCBI Taxonomy" id="1294142"/>
    <lineage>
        <taxon>Bacteria</taxon>
        <taxon>Bacillati</taxon>
        <taxon>Bacillota</taxon>
        <taxon>Clostridia</taxon>
        <taxon>Eubacteriales</taxon>
        <taxon>Clostridiaceae</taxon>
        <taxon>Clostridium</taxon>
    </lineage>
</organism>
<keyword evidence="2 6" id="KW-0812">Transmembrane</keyword>
<dbReference type="GO" id="GO:0008360">
    <property type="term" value="P:regulation of cell shape"/>
    <property type="evidence" value="ECO:0007669"/>
    <property type="project" value="UniProtKB-KW"/>
</dbReference>
<accession>U2NKV9</accession>
<evidence type="ECO:0000313" key="7">
    <source>
        <dbReference type="EMBL" id="ERK29783.1"/>
    </source>
</evidence>
<dbReference type="InterPro" id="IPR001182">
    <property type="entry name" value="FtsW/RodA"/>
</dbReference>
<evidence type="ECO:0000256" key="1">
    <source>
        <dbReference type="ARBA" id="ARBA00004141"/>
    </source>
</evidence>
<name>U2NKV9_9CLOT</name>
<dbReference type="Proteomes" id="UP000016721">
    <property type="component" value="Unassembled WGS sequence"/>
</dbReference>
<comment type="subcellular location">
    <subcellularLocation>
        <location evidence="1">Membrane</location>
        <topology evidence="1">Multi-pass membrane protein</topology>
    </subcellularLocation>
</comment>
<keyword evidence="3" id="KW-0133">Cell shape</keyword>
<dbReference type="EMBL" id="APJA01000014">
    <property type="protein sequence ID" value="ERK29783.1"/>
    <property type="molecule type" value="Genomic_DNA"/>
</dbReference>
<dbReference type="GO" id="GO:0051301">
    <property type="term" value="P:cell division"/>
    <property type="evidence" value="ECO:0007669"/>
    <property type="project" value="InterPro"/>
</dbReference>
<feature type="transmembrane region" description="Helical" evidence="6">
    <location>
        <begin position="91"/>
        <end position="114"/>
    </location>
</feature>
<dbReference type="eggNOG" id="COG0772">
    <property type="taxonomic scope" value="Bacteria"/>
</dbReference>
<evidence type="ECO:0000256" key="2">
    <source>
        <dbReference type="ARBA" id="ARBA00022692"/>
    </source>
</evidence>
<feature type="transmembrane region" description="Helical" evidence="6">
    <location>
        <begin position="167"/>
        <end position="184"/>
    </location>
</feature>
<evidence type="ECO:0000256" key="3">
    <source>
        <dbReference type="ARBA" id="ARBA00022960"/>
    </source>
</evidence>
<protein>
    <recommendedName>
        <fullName evidence="9">Cell cycle protein</fullName>
    </recommendedName>
</protein>